<accession>A0A811TCJ5</accession>
<dbReference type="InterPro" id="IPR036457">
    <property type="entry name" value="PPM-type-like_dom_sf"/>
</dbReference>
<dbReference type="SMART" id="SM00331">
    <property type="entry name" value="PP2C_SIG"/>
    <property type="match status" value="1"/>
</dbReference>
<dbReference type="PANTHER" id="PTHR47992">
    <property type="entry name" value="PROTEIN PHOSPHATASE"/>
    <property type="match status" value="1"/>
</dbReference>
<dbReference type="SMART" id="SM00332">
    <property type="entry name" value="PP2Cc"/>
    <property type="match status" value="1"/>
</dbReference>
<organism evidence="3 4">
    <name type="scientific">Candidatus Argoarchaeum ethanivorans</name>
    <dbReference type="NCBI Taxonomy" id="2608793"/>
    <lineage>
        <taxon>Archaea</taxon>
        <taxon>Methanobacteriati</taxon>
        <taxon>Methanobacteriota</taxon>
        <taxon>Stenosarchaea group</taxon>
        <taxon>Methanomicrobia</taxon>
        <taxon>Methanosarcinales</taxon>
        <taxon>Methanosarcinales incertae sedis</taxon>
        <taxon>GOM Arc I cluster</taxon>
        <taxon>Candidatus Argoarchaeum</taxon>
    </lineage>
</organism>
<sequence length="336" mass="37576">MENACLTDIGLKKENNEDSVAINRVNISSNEDITDFTLLVVADGVGGLESGEVASYQAIKIISDNFATTASDLAYNFKHKLMMGNYIDWRVSNMLTSSIKEANYAIYGKTLGSVFGGGSATTVCAVVIQNNKAYIANVGDSRAYIINKDRIVRKTVDHSIVEELLRQGELTEEEAFKHPHRNVITRAVGSEEEVEVDIYKDILLKKDDYILVCSDGLTDLVREKEIHELVLQNKNLDEVCRKLVDKANEYGGKDNISVVIVKMDHLPEEKKAEPIKIEKEEEEEAATIEPKDKEETEIAEEYSNEPRDEPVKCKNCGHENLIGETFCEKCGYDLSI</sequence>
<dbReference type="PROSITE" id="PS51746">
    <property type="entry name" value="PPM_2"/>
    <property type="match status" value="1"/>
</dbReference>
<evidence type="ECO:0000259" key="2">
    <source>
        <dbReference type="PROSITE" id="PS51746"/>
    </source>
</evidence>
<comment type="caution">
    <text evidence="3">The sequence shown here is derived from an EMBL/GenBank/DDBJ whole genome shotgun (WGS) entry which is preliminary data.</text>
</comment>
<evidence type="ECO:0000313" key="4">
    <source>
        <dbReference type="Proteomes" id="UP000610373"/>
    </source>
</evidence>
<feature type="region of interest" description="Disordered" evidence="1">
    <location>
        <begin position="279"/>
        <end position="309"/>
    </location>
</feature>
<dbReference type="Proteomes" id="UP000610373">
    <property type="component" value="Unassembled WGS sequence"/>
</dbReference>
<evidence type="ECO:0000256" key="1">
    <source>
        <dbReference type="SAM" id="MobiDB-lite"/>
    </source>
</evidence>
<protein>
    <submittedName>
        <fullName evidence="3">Protein phosphatase 2C</fullName>
    </submittedName>
</protein>
<feature type="domain" description="PPM-type phosphatase" evidence="2">
    <location>
        <begin position="2"/>
        <end position="263"/>
    </location>
</feature>
<dbReference type="EMBL" id="CAJHIO010000031">
    <property type="protein sequence ID" value="CAD6493382.1"/>
    <property type="molecule type" value="Genomic_DNA"/>
</dbReference>
<dbReference type="Gene3D" id="3.60.40.10">
    <property type="entry name" value="PPM-type phosphatase domain"/>
    <property type="match status" value="1"/>
</dbReference>
<dbReference type="InterPro" id="IPR015655">
    <property type="entry name" value="PP2C"/>
</dbReference>
<evidence type="ECO:0000313" key="3">
    <source>
        <dbReference type="EMBL" id="CAD6493382.1"/>
    </source>
</evidence>
<dbReference type="AlphaFoldDB" id="A0A811TCJ5"/>
<dbReference type="NCBIfam" id="NF033484">
    <property type="entry name" value="Stp1_PP2C_phos"/>
    <property type="match status" value="1"/>
</dbReference>
<dbReference type="GO" id="GO:0004722">
    <property type="term" value="F:protein serine/threonine phosphatase activity"/>
    <property type="evidence" value="ECO:0007669"/>
    <property type="project" value="InterPro"/>
</dbReference>
<dbReference type="InterPro" id="IPR001932">
    <property type="entry name" value="PPM-type_phosphatase-like_dom"/>
</dbReference>
<proteinExistence type="predicted"/>
<reference evidence="3" key="1">
    <citation type="submission" date="2020-10" db="EMBL/GenBank/DDBJ databases">
        <authorList>
            <person name="Hahn C.J."/>
            <person name="Laso-Perez R."/>
            <person name="Vulcano F."/>
            <person name="Vaziourakis K.-M."/>
            <person name="Stokke R."/>
            <person name="Steen I.H."/>
            <person name="Teske A."/>
            <person name="Boetius A."/>
            <person name="Liebeke M."/>
            <person name="Amann R."/>
            <person name="Knittel K."/>
        </authorList>
    </citation>
    <scope>NUCLEOTIDE SEQUENCE</scope>
    <source>
        <strain evidence="3">Gfbio:e3339647-f889-4370-9287-4fb5cb688e4c:AG392O15_GoMArc1</strain>
    </source>
</reference>
<dbReference type="Pfam" id="PF13672">
    <property type="entry name" value="PP2C_2"/>
    <property type="match status" value="1"/>
</dbReference>
<dbReference type="CDD" id="cd00143">
    <property type="entry name" value="PP2Cc"/>
    <property type="match status" value="1"/>
</dbReference>
<gene>
    <name evidence="3" type="ORF">CHKLHMKO_00472</name>
</gene>
<name>A0A811TCJ5_9EURY</name>
<dbReference type="SUPFAM" id="SSF81606">
    <property type="entry name" value="PP2C-like"/>
    <property type="match status" value="1"/>
</dbReference>